<keyword evidence="1" id="KW-0472">Membrane</keyword>
<dbReference type="Pfam" id="PF13472">
    <property type="entry name" value="Lipase_GDSL_2"/>
    <property type="match status" value="1"/>
</dbReference>
<dbReference type="CDD" id="cd00229">
    <property type="entry name" value="SGNH_hydrolase"/>
    <property type="match status" value="1"/>
</dbReference>
<dbReference type="InterPro" id="IPR036514">
    <property type="entry name" value="SGNH_hydro_sf"/>
</dbReference>
<feature type="transmembrane region" description="Helical" evidence="1">
    <location>
        <begin position="7"/>
        <end position="26"/>
    </location>
</feature>
<evidence type="ECO:0000256" key="1">
    <source>
        <dbReference type="SAM" id="Phobius"/>
    </source>
</evidence>
<gene>
    <name evidence="3" type="ORF">US86_C0003G0046</name>
</gene>
<accession>A0A0G0JGL6</accession>
<dbReference type="EMBL" id="LBUP01000003">
    <property type="protein sequence ID" value="KKQ66803.1"/>
    <property type="molecule type" value="Genomic_DNA"/>
</dbReference>
<dbReference type="AlphaFoldDB" id="A0A0G0JGL6"/>
<evidence type="ECO:0000313" key="4">
    <source>
        <dbReference type="Proteomes" id="UP000034235"/>
    </source>
</evidence>
<keyword evidence="1" id="KW-1133">Transmembrane helix</keyword>
<keyword evidence="1" id="KW-0812">Transmembrane</keyword>
<organism evidence="3 4">
    <name type="scientific">Candidatus Daviesbacteria bacterium GW2011_GWA2_38_24</name>
    <dbReference type="NCBI Taxonomy" id="1618422"/>
    <lineage>
        <taxon>Bacteria</taxon>
        <taxon>Candidatus Daviesiibacteriota</taxon>
    </lineage>
</organism>
<dbReference type="InterPro" id="IPR013830">
    <property type="entry name" value="SGNH_hydro"/>
</dbReference>
<dbReference type="Gene3D" id="3.40.50.1110">
    <property type="entry name" value="SGNH hydrolase"/>
    <property type="match status" value="1"/>
</dbReference>
<dbReference type="SUPFAM" id="SSF52266">
    <property type="entry name" value="SGNH hydrolase"/>
    <property type="match status" value="1"/>
</dbReference>
<name>A0A0G0JGL6_9BACT</name>
<protein>
    <recommendedName>
        <fullName evidence="2">SGNH hydrolase-type esterase domain-containing protein</fullName>
    </recommendedName>
</protein>
<evidence type="ECO:0000313" key="3">
    <source>
        <dbReference type="EMBL" id="KKQ66803.1"/>
    </source>
</evidence>
<reference evidence="3 4" key="1">
    <citation type="journal article" date="2015" name="Nature">
        <title>rRNA introns, odd ribosomes, and small enigmatic genomes across a large radiation of phyla.</title>
        <authorList>
            <person name="Brown C.T."/>
            <person name="Hug L.A."/>
            <person name="Thomas B.C."/>
            <person name="Sharon I."/>
            <person name="Castelle C.J."/>
            <person name="Singh A."/>
            <person name="Wilkins M.J."/>
            <person name="Williams K.H."/>
            <person name="Banfield J.F."/>
        </authorList>
    </citation>
    <scope>NUCLEOTIDE SEQUENCE [LARGE SCALE GENOMIC DNA]</scope>
</reference>
<sequence>MTLKKQLGIIVCFAIIVLCIGFFYLLTFKPKPNPPSAKGVSITKEQKVKYPEDYTIVIVGDSMTEALGNSTELKQYLSDYYKKSFEILNYGFGSTNVLSLVDRIAKETEHGRKFMPISKIDYDLILIESFGENPPSELPLEQGLKRQNEELDKAIATLQSSHPRGKVVFVATISPNKTIFAKNQVDLTSDVRAKWVQERVAYIQNHIDYANSHNIPVINIFKDSLLENGDGNPNYISTQDFIHPSPKGIIFISRKIADFIYQEKIL</sequence>
<evidence type="ECO:0000259" key="2">
    <source>
        <dbReference type="Pfam" id="PF13472"/>
    </source>
</evidence>
<proteinExistence type="predicted"/>
<comment type="caution">
    <text evidence="3">The sequence shown here is derived from an EMBL/GenBank/DDBJ whole genome shotgun (WGS) entry which is preliminary data.</text>
</comment>
<dbReference type="Proteomes" id="UP000034235">
    <property type="component" value="Unassembled WGS sequence"/>
</dbReference>
<feature type="domain" description="SGNH hydrolase-type esterase" evidence="2">
    <location>
        <begin position="59"/>
        <end position="248"/>
    </location>
</feature>